<dbReference type="InterPro" id="IPR054345">
    <property type="entry name" value="Tir-like"/>
</dbReference>
<evidence type="ECO:0000313" key="2">
    <source>
        <dbReference type="Proteomes" id="UP001348817"/>
    </source>
</evidence>
<dbReference type="Proteomes" id="UP001348817">
    <property type="component" value="Chromosome"/>
</dbReference>
<dbReference type="Gene3D" id="3.30.1460.10">
    <property type="match status" value="1"/>
</dbReference>
<dbReference type="KEGG" id="fax:FUAX_08560"/>
<sequence length="133" mass="15335">MESYFNQVKDYLLDLDYIIKYENKNDGVFVVDHESNGIADMVIGCADPILIVEQFIFEIGESNEEVFRQLLQKNRDIIHGAFVLDETGRRVIFRDTLQLENLDLNEIEATLNSLGLLLSEYSDQILKFSKQAV</sequence>
<name>A0AAU9CPX8_9BACT</name>
<proteinExistence type="predicted"/>
<dbReference type="Pfam" id="PF22550">
    <property type="entry name" value="CesT_Tir_1"/>
    <property type="match status" value="1"/>
</dbReference>
<dbReference type="RefSeq" id="WP_338393686.1">
    <property type="nucleotide sequence ID" value="NZ_AP025314.1"/>
</dbReference>
<accession>A0AAU9CPX8</accession>
<reference evidence="1 2" key="1">
    <citation type="submission" date="2021-12" db="EMBL/GenBank/DDBJ databases">
        <title>Genome sequencing of bacteria with rrn-lacking chromosome and rrn-plasmid.</title>
        <authorList>
            <person name="Anda M."/>
            <person name="Iwasaki W."/>
        </authorList>
    </citation>
    <scope>NUCLEOTIDE SEQUENCE [LARGE SCALE GENOMIC DNA]</scope>
    <source>
        <strain evidence="1 2">DSM 100852</strain>
    </source>
</reference>
<gene>
    <name evidence="1" type="ORF">FUAX_08560</name>
</gene>
<protein>
    <recommendedName>
        <fullName evidence="3">Molecular chaperone Tir</fullName>
    </recommendedName>
</protein>
<keyword evidence="2" id="KW-1185">Reference proteome</keyword>
<organism evidence="1 2">
    <name type="scientific">Fulvitalea axinellae</name>
    <dbReference type="NCBI Taxonomy" id="1182444"/>
    <lineage>
        <taxon>Bacteria</taxon>
        <taxon>Pseudomonadati</taxon>
        <taxon>Bacteroidota</taxon>
        <taxon>Cytophagia</taxon>
        <taxon>Cytophagales</taxon>
        <taxon>Persicobacteraceae</taxon>
        <taxon>Fulvitalea</taxon>
    </lineage>
</organism>
<evidence type="ECO:0008006" key="3">
    <source>
        <dbReference type="Google" id="ProtNLM"/>
    </source>
</evidence>
<dbReference type="EMBL" id="AP025314">
    <property type="protein sequence ID" value="BDD08424.1"/>
    <property type="molecule type" value="Genomic_DNA"/>
</dbReference>
<dbReference type="SUPFAM" id="SSF69635">
    <property type="entry name" value="Type III secretory system chaperone-like"/>
    <property type="match status" value="1"/>
</dbReference>
<evidence type="ECO:0000313" key="1">
    <source>
        <dbReference type="EMBL" id="BDD08424.1"/>
    </source>
</evidence>
<dbReference type="AlphaFoldDB" id="A0AAU9CPX8"/>